<dbReference type="GO" id="GO:0012505">
    <property type="term" value="C:endomembrane system"/>
    <property type="evidence" value="ECO:0000318"/>
    <property type="project" value="GO_Central"/>
</dbReference>
<evidence type="ECO:0000256" key="1">
    <source>
        <dbReference type="ARBA" id="ARBA00022741"/>
    </source>
</evidence>
<dbReference type="SUPFAM" id="SSF52540">
    <property type="entry name" value="P-loop containing nucleoside triphosphate hydrolases"/>
    <property type="match status" value="1"/>
</dbReference>
<dbReference type="eggNOG" id="KOG0088">
    <property type="taxonomic scope" value="Eukaryota"/>
</dbReference>
<dbReference type="Pfam" id="PF00071">
    <property type="entry name" value="Ras"/>
    <property type="match status" value="1"/>
</dbReference>
<dbReference type="RefSeq" id="XP_001313216.1">
    <property type="nucleotide sequence ID" value="XM_001313215.1"/>
</dbReference>
<dbReference type="Gene3D" id="3.40.50.300">
    <property type="entry name" value="P-loop containing nucleotide triphosphate hydrolases"/>
    <property type="match status" value="1"/>
</dbReference>
<dbReference type="GO" id="GO:0005829">
    <property type="term" value="C:cytosol"/>
    <property type="evidence" value="ECO:0007669"/>
    <property type="project" value="GOC"/>
</dbReference>
<dbReference type="SMR" id="A2F4A8"/>
<dbReference type="GO" id="GO:0006891">
    <property type="term" value="P:intra-Golgi vesicle-mediated transport"/>
    <property type="evidence" value="ECO:0000318"/>
    <property type="project" value="GO_Central"/>
</dbReference>
<dbReference type="EMBL" id="DS113607">
    <property type="protein sequence ID" value="EAY00287.1"/>
    <property type="molecule type" value="Genomic_DNA"/>
</dbReference>
<dbReference type="PROSITE" id="PS51419">
    <property type="entry name" value="RAB"/>
    <property type="match status" value="1"/>
</dbReference>
<dbReference type="InterPro" id="IPR027417">
    <property type="entry name" value="P-loop_NTPase"/>
</dbReference>
<dbReference type="OrthoDB" id="8954335at2759"/>
<keyword evidence="3" id="KW-1185">Reference proteome</keyword>
<dbReference type="NCBIfam" id="TIGR00231">
    <property type="entry name" value="small_GTP"/>
    <property type="match status" value="1"/>
</dbReference>
<evidence type="ECO:0000313" key="3">
    <source>
        <dbReference type="Proteomes" id="UP000001542"/>
    </source>
</evidence>
<reference evidence="2" key="2">
    <citation type="journal article" date="2007" name="Science">
        <title>Draft genome sequence of the sexually transmitted pathogen Trichomonas vaginalis.</title>
        <authorList>
            <person name="Carlton J.M."/>
            <person name="Hirt R.P."/>
            <person name="Silva J.C."/>
            <person name="Delcher A.L."/>
            <person name="Schatz M."/>
            <person name="Zhao Q."/>
            <person name="Wortman J.R."/>
            <person name="Bidwell S.L."/>
            <person name="Alsmark U.C.M."/>
            <person name="Besteiro S."/>
            <person name="Sicheritz-Ponten T."/>
            <person name="Noel C.J."/>
            <person name="Dacks J.B."/>
            <person name="Foster P.G."/>
            <person name="Simillion C."/>
            <person name="Van de Peer Y."/>
            <person name="Miranda-Saavedra D."/>
            <person name="Barton G.J."/>
            <person name="Westrop G.D."/>
            <person name="Mueller S."/>
            <person name="Dessi D."/>
            <person name="Fiori P.L."/>
            <person name="Ren Q."/>
            <person name="Paulsen I."/>
            <person name="Zhang H."/>
            <person name="Bastida-Corcuera F.D."/>
            <person name="Simoes-Barbosa A."/>
            <person name="Brown M.T."/>
            <person name="Hayes R.D."/>
            <person name="Mukherjee M."/>
            <person name="Okumura C.Y."/>
            <person name="Schneider R."/>
            <person name="Smith A.J."/>
            <person name="Vanacova S."/>
            <person name="Villalvazo M."/>
            <person name="Haas B.J."/>
            <person name="Pertea M."/>
            <person name="Feldblyum T.V."/>
            <person name="Utterback T.R."/>
            <person name="Shu C.L."/>
            <person name="Osoegawa K."/>
            <person name="de Jong P.J."/>
            <person name="Hrdy I."/>
            <person name="Horvathova L."/>
            <person name="Zubacova Z."/>
            <person name="Dolezal P."/>
            <person name="Malik S.B."/>
            <person name="Logsdon J.M. Jr."/>
            <person name="Henze K."/>
            <person name="Gupta A."/>
            <person name="Wang C.C."/>
            <person name="Dunne R.L."/>
            <person name="Upcroft J.A."/>
            <person name="Upcroft P."/>
            <person name="White O."/>
            <person name="Salzberg S.L."/>
            <person name="Tang P."/>
            <person name="Chiu C.-H."/>
            <person name="Lee Y.-S."/>
            <person name="Embley T.M."/>
            <person name="Coombs G.H."/>
            <person name="Mottram J.C."/>
            <person name="Tachezy J."/>
            <person name="Fraser-Liggett C.M."/>
            <person name="Johnson P.J."/>
        </authorList>
    </citation>
    <scope>NUCLEOTIDE SEQUENCE [LARGE SCALE GENOMIC DNA]</scope>
    <source>
        <strain evidence="2">G3</strain>
    </source>
</reference>
<dbReference type="GO" id="GO:0005794">
    <property type="term" value="C:Golgi apparatus"/>
    <property type="evidence" value="ECO:0000318"/>
    <property type="project" value="GO_Central"/>
</dbReference>
<dbReference type="STRING" id="5722.A2F4A8"/>
<dbReference type="InterPro" id="IPR001806">
    <property type="entry name" value="Small_GTPase"/>
</dbReference>
<dbReference type="SMART" id="SM00175">
    <property type="entry name" value="RAB"/>
    <property type="match status" value="1"/>
</dbReference>
<dbReference type="FunFam" id="3.40.50.300:FF:002471">
    <property type="entry name" value="Rab family GTPase"/>
    <property type="match status" value="1"/>
</dbReference>
<dbReference type="KEGG" id="tva:4758106"/>
<dbReference type="GO" id="GO:0006890">
    <property type="term" value="P:retrograde vesicle-mediated transport, Golgi to endoplasmic reticulum"/>
    <property type="evidence" value="ECO:0000318"/>
    <property type="project" value="GO_Central"/>
</dbReference>
<dbReference type="SMART" id="SM00174">
    <property type="entry name" value="RHO"/>
    <property type="match status" value="1"/>
</dbReference>
<dbReference type="GO" id="GO:0042147">
    <property type="term" value="P:retrograde transport, endosome to Golgi"/>
    <property type="evidence" value="ECO:0000318"/>
    <property type="project" value="GO_Central"/>
</dbReference>
<gene>
    <name evidence="2" type="ORF">TVAG_324060</name>
</gene>
<dbReference type="PANTHER" id="PTHR47978">
    <property type="match status" value="1"/>
</dbReference>
<keyword evidence="1" id="KW-0547">Nucleotide-binding</keyword>
<dbReference type="SMART" id="SM00173">
    <property type="entry name" value="RAS"/>
    <property type="match status" value="1"/>
</dbReference>
<name>A2F4A8_TRIV3</name>
<protein>
    <submittedName>
        <fullName evidence="2">Small GTP-binding protein, putative</fullName>
    </submittedName>
</protein>
<dbReference type="AlphaFoldDB" id="A2F4A8"/>
<dbReference type="GO" id="GO:0006886">
    <property type="term" value="P:intracellular protein transport"/>
    <property type="evidence" value="ECO:0000318"/>
    <property type="project" value="GO_Central"/>
</dbReference>
<reference evidence="2" key="1">
    <citation type="submission" date="2006-10" db="EMBL/GenBank/DDBJ databases">
        <authorList>
            <person name="Amadeo P."/>
            <person name="Zhao Q."/>
            <person name="Wortman J."/>
            <person name="Fraser-Liggett C."/>
            <person name="Carlton J."/>
        </authorList>
    </citation>
    <scope>NUCLEOTIDE SEQUENCE</scope>
    <source>
        <strain evidence="2">G3</strain>
    </source>
</reference>
<dbReference type="GO" id="GO:0003924">
    <property type="term" value="F:GTPase activity"/>
    <property type="evidence" value="ECO:0000318"/>
    <property type="project" value="GO_Central"/>
</dbReference>
<dbReference type="VEuPathDB" id="TrichDB:TVAGG3_1028990"/>
<dbReference type="PRINTS" id="PR00449">
    <property type="entry name" value="RASTRNSFRMNG"/>
</dbReference>
<organism evidence="2 3">
    <name type="scientific">Trichomonas vaginalis (strain ATCC PRA-98 / G3)</name>
    <dbReference type="NCBI Taxonomy" id="412133"/>
    <lineage>
        <taxon>Eukaryota</taxon>
        <taxon>Metamonada</taxon>
        <taxon>Parabasalia</taxon>
        <taxon>Trichomonadida</taxon>
        <taxon>Trichomonadidae</taxon>
        <taxon>Trichomonas</taxon>
    </lineage>
</organism>
<sequence>MLTNRVVFCGNSDVGKTSIIKKIYSTEIPQFHIPTDICTRSVCEMMLPDGSQTALNIWDLSGDRRYERELKFYFKNVDVVVFVFDCTSQNSYDELYTWISMANRNDAMTKATYVVLANKIEDEQKRKVLSSQAQSYASMQRAEYIEVSALSGKGLDEFYIRLGELCKQKQQQRLDDIKNQPLHQSLTELDEPKPSKCC</sequence>
<dbReference type="GO" id="GO:0005525">
    <property type="term" value="F:GTP binding"/>
    <property type="evidence" value="ECO:0007669"/>
    <property type="project" value="InterPro"/>
</dbReference>
<dbReference type="VEuPathDB" id="TrichDB:TVAG_324060"/>
<evidence type="ECO:0000313" key="2">
    <source>
        <dbReference type="EMBL" id="EAY00287.1"/>
    </source>
</evidence>
<proteinExistence type="predicted"/>
<accession>A2F4A8</accession>
<dbReference type="Proteomes" id="UP000001542">
    <property type="component" value="Unassembled WGS sequence"/>
</dbReference>
<dbReference type="InParanoid" id="A2F4A8"/>
<dbReference type="InterPro" id="IPR005225">
    <property type="entry name" value="Small_GTP-bd"/>
</dbReference>